<organism evidence="2 3">
    <name type="scientific">Nocardia goodfellowii</name>
    <dbReference type="NCBI Taxonomy" id="882446"/>
    <lineage>
        <taxon>Bacteria</taxon>
        <taxon>Bacillati</taxon>
        <taxon>Actinomycetota</taxon>
        <taxon>Actinomycetes</taxon>
        <taxon>Mycobacteriales</taxon>
        <taxon>Nocardiaceae</taxon>
        <taxon>Nocardia</taxon>
    </lineage>
</organism>
<gene>
    <name evidence="2" type="ORF">BJ987_001459</name>
</gene>
<keyword evidence="3" id="KW-1185">Reference proteome</keyword>
<proteinExistence type="predicted"/>
<comment type="caution">
    <text evidence="2">The sequence shown here is derived from an EMBL/GenBank/DDBJ whole genome shotgun (WGS) entry which is preliminary data.</text>
</comment>
<dbReference type="RefSeq" id="WP_209885956.1">
    <property type="nucleotide sequence ID" value="NZ_JAGGMR010000001.1"/>
</dbReference>
<dbReference type="EMBL" id="JAGGMR010000001">
    <property type="protein sequence ID" value="MBP2188558.1"/>
    <property type="molecule type" value="Genomic_DNA"/>
</dbReference>
<dbReference type="Proteomes" id="UP001519325">
    <property type="component" value="Unassembled WGS sequence"/>
</dbReference>
<feature type="region of interest" description="Disordered" evidence="1">
    <location>
        <begin position="80"/>
        <end position="99"/>
    </location>
</feature>
<evidence type="ECO:0000313" key="2">
    <source>
        <dbReference type="EMBL" id="MBP2188558.1"/>
    </source>
</evidence>
<sequence length="99" mass="10961">MTALLTFLVVAAAAYAIYHFAPPRRQELFRLERFVGPGPLYESTLTPDYEAQRQYSDLAAIYGRNDAPDVDAPAVPETPRVLRMTNPNPSCGSVKASFQ</sequence>
<protein>
    <submittedName>
        <fullName evidence="2">Uncharacterized protein</fullName>
    </submittedName>
</protein>
<reference evidence="2 3" key="1">
    <citation type="submission" date="2021-03" db="EMBL/GenBank/DDBJ databases">
        <title>Sequencing the genomes of 1000 actinobacteria strains.</title>
        <authorList>
            <person name="Klenk H.-P."/>
        </authorList>
    </citation>
    <scope>NUCLEOTIDE SEQUENCE [LARGE SCALE GENOMIC DNA]</scope>
    <source>
        <strain evidence="2 3">DSM 45516</strain>
    </source>
</reference>
<evidence type="ECO:0000313" key="3">
    <source>
        <dbReference type="Proteomes" id="UP001519325"/>
    </source>
</evidence>
<feature type="compositionally biased region" description="Polar residues" evidence="1">
    <location>
        <begin position="85"/>
        <end position="99"/>
    </location>
</feature>
<accession>A0ABS4QBT4</accession>
<name>A0ABS4QBT4_9NOCA</name>
<evidence type="ECO:0000256" key="1">
    <source>
        <dbReference type="SAM" id="MobiDB-lite"/>
    </source>
</evidence>